<dbReference type="Pfam" id="PF22481">
    <property type="entry name" value="DUF6985"/>
    <property type="match status" value="1"/>
</dbReference>
<protein>
    <recommendedName>
        <fullName evidence="1">DUF6985 domain-containing protein</fullName>
    </recommendedName>
</protein>
<comment type="caution">
    <text evidence="2">The sequence shown here is derived from an EMBL/GenBank/DDBJ whole genome shotgun (WGS) entry which is preliminary data.</text>
</comment>
<evidence type="ECO:0000313" key="2">
    <source>
        <dbReference type="EMBL" id="MET3656326.1"/>
    </source>
</evidence>
<dbReference type="EMBL" id="JBEPME010000001">
    <property type="protein sequence ID" value="MET3656326.1"/>
    <property type="molecule type" value="Genomic_DNA"/>
</dbReference>
<reference evidence="2 3" key="1">
    <citation type="submission" date="2024-06" db="EMBL/GenBank/DDBJ databases">
        <title>Sorghum-associated microbial communities from plants grown in Nebraska, USA.</title>
        <authorList>
            <person name="Schachtman D."/>
        </authorList>
    </citation>
    <scope>NUCLEOTIDE SEQUENCE [LARGE SCALE GENOMIC DNA]</scope>
    <source>
        <strain evidence="2 3">1288</strain>
    </source>
</reference>
<feature type="domain" description="DUF6985" evidence="1">
    <location>
        <begin position="7"/>
        <end position="154"/>
    </location>
</feature>
<dbReference type="Proteomes" id="UP001549104">
    <property type="component" value="Unassembled WGS sequence"/>
</dbReference>
<organism evidence="2 3">
    <name type="scientific">Sporosarcina psychrophila</name>
    <name type="common">Bacillus psychrophilus</name>
    <dbReference type="NCBI Taxonomy" id="1476"/>
    <lineage>
        <taxon>Bacteria</taxon>
        <taxon>Bacillati</taxon>
        <taxon>Bacillota</taxon>
        <taxon>Bacilli</taxon>
        <taxon>Bacillales</taxon>
        <taxon>Caryophanaceae</taxon>
        <taxon>Sporosarcina</taxon>
    </lineage>
</organism>
<gene>
    <name evidence="2" type="ORF">ABIC55_001410</name>
</gene>
<name>A0ABV2K5H5_SPOPS</name>
<sequence>MIINDAVFGELEYDYIWFKDTSIEFCEKEFEISLSVSGEKDGGFLEKQYIAYQSFIKKWEQIQQDILQPLLDYYEQKRHELGYDVTFNENYPLIETIDQLLERISIVGISVLYTKSLEGRYIGLSFDCTWDEENGLGLLLINEEIARVGFQDVAM</sequence>
<evidence type="ECO:0000259" key="1">
    <source>
        <dbReference type="Pfam" id="PF22481"/>
    </source>
</evidence>
<dbReference type="InterPro" id="IPR054254">
    <property type="entry name" value="DUF6985"/>
</dbReference>
<proteinExistence type="predicted"/>
<evidence type="ECO:0000313" key="3">
    <source>
        <dbReference type="Proteomes" id="UP001549104"/>
    </source>
</evidence>
<keyword evidence="3" id="KW-1185">Reference proteome</keyword>
<accession>A0ABV2K5H5</accession>
<dbReference type="RefSeq" id="WP_354312579.1">
    <property type="nucleotide sequence ID" value="NZ_JBEPME010000001.1"/>
</dbReference>